<accession>A0A0B2UPK7</accession>
<gene>
    <name evidence="1" type="ORF">Tcan_07747</name>
</gene>
<proteinExistence type="predicted"/>
<comment type="caution">
    <text evidence="1">The sequence shown here is derived from an EMBL/GenBank/DDBJ whole genome shotgun (WGS) entry which is preliminary data.</text>
</comment>
<dbReference type="Proteomes" id="UP000031036">
    <property type="component" value="Unassembled WGS sequence"/>
</dbReference>
<dbReference type="EMBL" id="JPKZ01003185">
    <property type="protein sequence ID" value="KHN72926.1"/>
    <property type="molecule type" value="Genomic_DNA"/>
</dbReference>
<keyword evidence="2" id="KW-1185">Reference proteome</keyword>
<name>A0A0B2UPK7_TOXCA</name>
<protein>
    <submittedName>
        <fullName evidence="1">Uncharacterized protein</fullName>
    </submittedName>
</protein>
<evidence type="ECO:0000313" key="1">
    <source>
        <dbReference type="EMBL" id="KHN72926.1"/>
    </source>
</evidence>
<evidence type="ECO:0000313" key="2">
    <source>
        <dbReference type="Proteomes" id="UP000031036"/>
    </source>
</evidence>
<organism evidence="1 2">
    <name type="scientific">Toxocara canis</name>
    <name type="common">Canine roundworm</name>
    <dbReference type="NCBI Taxonomy" id="6265"/>
    <lineage>
        <taxon>Eukaryota</taxon>
        <taxon>Metazoa</taxon>
        <taxon>Ecdysozoa</taxon>
        <taxon>Nematoda</taxon>
        <taxon>Chromadorea</taxon>
        <taxon>Rhabditida</taxon>
        <taxon>Spirurina</taxon>
        <taxon>Ascaridomorpha</taxon>
        <taxon>Ascaridoidea</taxon>
        <taxon>Toxocaridae</taxon>
        <taxon>Toxocara</taxon>
    </lineage>
</organism>
<dbReference type="AlphaFoldDB" id="A0A0B2UPK7"/>
<reference evidence="1 2" key="1">
    <citation type="submission" date="2014-11" db="EMBL/GenBank/DDBJ databases">
        <title>Genetic blueprint of the zoonotic pathogen Toxocara canis.</title>
        <authorList>
            <person name="Zhu X.-Q."/>
            <person name="Korhonen P.K."/>
            <person name="Cai H."/>
            <person name="Young N.D."/>
            <person name="Nejsum P."/>
            <person name="von Samson-Himmelstjerna G."/>
            <person name="Boag P.R."/>
            <person name="Tan P."/>
            <person name="Li Q."/>
            <person name="Min J."/>
            <person name="Yang Y."/>
            <person name="Wang X."/>
            <person name="Fang X."/>
            <person name="Hall R.S."/>
            <person name="Hofmann A."/>
            <person name="Sternberg P.W."/>
            <person name="Jex A.R."/>
            <person name="Gasser R.B."/>
        </authorList>
    </citation>
    <scope>NUCLEOTIDE SEQUENCE [LARGE SCALE GENOMIC DNA]</scope>
    <source>
        <strain evidence="1">PN_DK_2014</strain>
    </source>
</reference>
<sequence length="99" mass="11310">MAIEVSQIRLDSQLMQSRTPPSAAQCELMNAVWDRLAALGNLYVLQLSHQPLVKYQFVEARKNCVRVRYVVGDSRVLCRRSIDELFPIIVVIVRRAALL</sequence>